<feature type="compositionally biased region" description="Pro residues" evidence="1">
    <location>
        <begin position="154"/>
        <end position="167"/>
    </location>
</feature>
<feature type="compositionally biased region" description="Low complexity" evidence="1">
    <location>
        <begin position="122"/>
        <end position="144"/>
    </location>
</feature>
<keyword evidence="2" id="KW-0812">Transmembrane</keyword>
<reference evidence="3 4" key="1">
    <citation type="submission" date="2020-08" db="EMBL/GenBank/DDBJ databases">
        <title>Sequencing the genomes of 1000 actinobacteria strains.</title>
        <authorList>
            <person name="Klenk H.-P."/>
        </authorList>
    </citation>
    <scope>NUCLEOTIDE SEQUENCE [LARGE SCALE GENOMIC DNA]</scope>
    <source>
        <strain evidence="3 4">DSM 28796</strain>
    </source>
</reference>
<evidence type="ECO:0000256" key="1">
    <source>
        <dbReference type="SAM" id="MobiDB-lite"/>
    </source>
</evidence>
<sequence>MHRAGRQVRFAPRALVMAESPSTLLGLWKQLVRWARGLLQTTLKHREAVGDPRRGMFGLYLAFNTLTMIIMPRLQLLLALLPVLALGGENHLSTGFWALLGWLGLVLTLVIARAAPRHGTRSSARAWSASPGPASPSACSPQGPRASASSMPRGSPPTPCAPKPGRR</sequence>
<proteinExistence type="predicted"/>
<keyword evidence="4" id="KW-1185">Reference proteome</keyword>
<protein>
    <submittedName>
        <fullName evidence="3">Cellulose synthase/poly-beta-1,6-N-acetylglucosamine synthase-like glycosyltransferase</fullName>
    </submittedName>
</protein>
<keyword evidence="3" id="KW-0808">Transferase</keyword>
<accession>A0A841AHU4</accession>
<dbReference type="GO" id="GO:0016740">
    <property type="term" value="F:transferase activity"/>
    <property type="evidence" value="ECO:0007669"/>
    <property type="project" value="UniProtKB-KW"/>
</dbReference>
<keyword evidence="2" id="KW-0472">Membrane</keyword>
<evidence type="ECO:0000313" key="3">
    <source>
        <dbReference type="EMBL" id="MBB5832832.1"/>
    </source>
</evidence>
<organism evidence="3 4">
    <name type="scientific">Brachybacterium aquaticum</name>
    <dbReference type="NCBI Taxonomy" id="1432564"/>
    <lineage>
        <taxon>Bacteria</taxon>
        <taxon>Bacillati</taxon>
        <taxon>Actinomycetota</taxon>
        <taxon>Actinomycetes</taxon>
        <taxon>Micrococcales</taxon>
        <taxon>Dermabacteraceae</taxon>
        <taxon>Brachybacterium</taxon>
    </lineage>
</organism>
<dbReference type="RefSeq" id="WP_376768826.1">
    <property type="nucleotide sequence ID" value="NZ_JACHLZ010000001.1"/>
</dbReference>
<keyword evidence="2" id="KW-1133">Transmembrane helix</keyword>
<dbReference type="EMBL" id="JACHLZ010000001">
    <property type="protein sequence ID" value="MBB5832832.1"/>
    <property type="molecule type" value="Genomic_DNA"/>
</dbReference>
<dbReference type="Proteomes" id="UP000588158">
    <property type="component" value="Unassembled WGS sequence"/>
</dbReference>
<evidence type="ECO:0000256" key="2">
    <source>
        <dbReference type="SAM" id="Phobius"/>
    </source>
</evidence>
<feature type="transmembrane region" description="Helical" evidence="2">
    <location>
        <begin position="96"/>
        <end position="115"/>
    </location>
</feature>
<dbReference type="AlphaFoldDB" id="A0A841AHU4"/>
<comment type="caution">
    <text evidence="3">The sequence shown here is derived from an EMBL/GenBank/DDBJ whole genome shotgun (WGS) entry which is preliminary data.</text>
</comment>
<feature type="region of interest" description="Disordered" evidence="1">
    <location>
        <begin position="122"/>
        <end position="167"/>
    </location>
</feature>
<feature type="transmembrane region" description="Helical" evidence="2">
    <location>
        <begin position="59"/>
        <end position="84"/>
    </location>
</feature>
<evidence type="ECO:0000313" key="4">
    <source>
        <dbReference type="Proteomes" id="UP000588158"/>
    </source>
</evidence>
<gene>
    <name evidence="3" type="ORF">HNR70_002645</name>
</gene>
<name>A0A841AHU4_9MICO</name>